<sequence length="92" mass="10876">MRDTFHALYRDTRIGSRGGYRGRRKQGIRGCEPSRSRWIRVTRARRLQIRVCHRVKRQLASLHQIHQFAGQVLVELMSLNQKAQHRSVSDCH</sequence>
<organism evidence="1 2">
    <name type="scientific">Nitrosospira multiformis</name>
    <dbReference type="NCBI Taxonomy" id="1231"/>
    <lineage>
        <taxon>Bacteria</taxon>
        <taxon>Pseudomonadati</taxon>
        <taxon>Pseudomonadota</taxon>
        <taxon>Betaproteobacteria</taxon>
        <taxon>Nitrosomonadales</taxon>
        <taxon>Nitrosomonadaceae</taxon>
        <taxon>Nitrosospira</taxon>
    </lineage>
</organism>
<dbReference type="EMBL" id="QAOK01000031">
    <property type="protein sequence ID" value="PTQ79264.1"/>
    <property type="molecule type" value="Genomic_DNA"/>
</dbReference>
<evidence type="ECO:0000313" key="1">
    <source>
        <dbReference type="EMBL" id="PTQ79264.1"/>
    </source>
</evidence>
<comment type="caution">
    <text evidence="1">The sequence shown here is derived from an EMBL/GenBank/DDBJ whole genome shotgun (WGS) entry which is preliminary data.</text>
</comment>
<evidence type="ECO:0000313" key="2">
    <source>
        <dbReference type="Proteomes" id="UP000244152"/>
    </source>
</evidence>
<protein>
    <submittedName>
        <fullName evidence="1">Uncharacterized protein</fullName>
    </submittedName>
</protein>
<dbReference type="Proteomes" id="UP000244152">
    <property type="component" value="Unassembled WGS sequence"/>
</dbReference>
<gene>
    <name evidence="1" type="ORF">C8R21_13132</name>
</gene>
<dbReference type="AlphaFoldDB" id="A0A2T5I600"/>
<proteinExistence type="predicted"/>
<accession>A0A2T5I600</accession>
<reference evidence="1 2" key="1">
    <citation type="submission" date="2018-04" db="EMBL/GenBank/DDBJ databases">
        <title>Active sludge and wastewater microbial communities from Klosterneuburg, Austria.</title>
        <authorList>
            <person name="Wagner M."/>
        </authorList>
    </citation>
    <scope>NUCLEOTIDE SEQUENCE [LARGE SCALE GENOMIC DNA]</scope>
    <source>
        <strain evidence="1 2">Nl12</strain>
    </source>
</reference>
<name>A0A2T5I600_9PROT</name>